<dbReference type="GO" id="GO:0050661">
    <property type="term" value="F:NADP binding"/>
    <property type="evidence" value="ECO:0007669"/>
    <property type="project" value="InterPro"/>
</dbReference>
<dbReference type="Gene3D" id="3.40.50.720">
    <property type="entry name" value="NAD(P)-binding Rossmann-like Domain"/>
    <property type="match status" value="1"/>
</dbReference>
<keyword evidence="8" id="KW-1185">Reference proteome</keyword>
<evidence type="ECO:0000313" key="8">
    <source>
        <dbReference type="Proteomes" id="UP000321464"/>
    </source>
</evidence>
<dbReference type="PIRSF" id="PIRSF000103">
    <property type="entry name" value="HIBADH"/>
    <property type="match status" value="1"/>
</dbReference>
<dbReference type="PANTHER" id="PTHR43060">
    <property type="entry name" value="3-HYDROXYISOBUTYRATE DEHYDROGENASE-LIKE 1, MITOCHONDRIAL-RELATED"/>
    <property type="match status" value="1"/>
</dbReference>
<dbReference type="GO" id="GO:0051287">
    <property type="term" value="F:NAD binding"/>
    <property type="evidence" value="ECO:0007669"/>
    <property type="project" value="InterPro"/>
</dbReference>
<dbReference type="PANTHER" id="PTHR43060:SF15">
    <property type="entry name" value="3-HYDROXYISOBUTYRATE DEHYDROGENASE-LIKE 1, MITOCHONDRIAL-RELATED"/>
    <property type="match status" value="1"/>
</dbReference>
<dbReference type="GO" id="GO:0016054">
    <property type="term" value="P:organic acid catabolic process"/>
    <property type="evidence" value="ECO:0007669"/>
    <property type="project" value="UniProtKB-ARBA"/>
</dbReference>
<evidence type="ECO:0000256" key="2">
    <source>
        <dbReference type="ARBA" id="ARBA00023002"/>
    </source>
</evidence>
<proteinExistence type="inferred from homology"/>
<dbReference type="InterPro" id="IPR036291">
    <property type="entry name" value="NAD(P)-bd_dom_sf"/>
</dbReference>
<comment type="caution">
    <text evidence="7">The sequence shown here is derived from an EMBL/GenBank/DDBJ whole genome shotgun (WGS) entry which is preliminary data.</text>
</comment>
<dbReference type="AlphaFoldDB" id="A0A512AHL3"/>
<feature type="domain" description="3-hydroxyisobutyrate dehydrogenase-like NAD-binding" evidence="6">
    <location>
        <begin position="200"/>
        <end position="319"/>
    </location>
</feature>
<dbReference type="InterPro" id="IPR006115">
    <property type="entry name" value="6PGDH_NADP-bd"/>
</dbReference>
<dbReference type="SUPFAM" id="SSF48179">
    <property type="entry name" value="6-phosphogluconate dehydrogenase C-terminal domain-like"/>
    <property type="match status" value="1"/>
</dbReference>
<dbReference type="InterPro" id="IPR008927">
    <property type="entry name" value="6-PGluconate_DH-like_C_sf"/>
</dbReference>
<dbReference type="InterPro" id="IPR002204">
    <property type="entry name" value="3-OH-isobutyrate_DH-rel_CS"/>
</dbReference>
<dbReference type="InterPro" id="IPR013328">
    <property type="entry name" value="6PGD_dom2"/>
</dbReference>
<name>A0A512AHL3_9SPHN</name>
<sequence length="326" mass="33998">MDSRVEEWAATASTPVEKTLEPAAMTDASTAPLNVSFLGLGVMGGAMARHLGSAGHHLTIYNRSPQRAEGWQAAHPGLAARVAASPAEAAEGADVVITCVGNDDDLSDVVLSPTGVFSTLRRGALFIDHTTVSARIARQIAVEGRDKELLCVDAPVTGGQSGAEAGTLSIMCGGSAKAVDAARPVLAAYAKRVTHVGKPGAGQTAKMANQMCIAGAIAGLSEAIRFAQAARLDLDKVFEAISGGAAQSWQMDNRWHTMAKDEFDFGFAVDWMRKDLGLAIEEARSVGASVPTTALIDQFYADVQALGGGRQDTSALIRRLPRRGNG</sequence>
<dbReference type="Pfam" id="PF14833">
    <property type="entry name" value="NAD_binding_11"/>
    <property type="match status" value="1"/>
</dbReference>
<dbReference type="InterPro" id="IPR015815">
    <property type="entry name" value="HIBADH-related"/>
</dbReference>
<feature type="active site" evidence="4">
    <location>
        <position position="206"/>
    </location>
</feature>
<comment type="similarity">
    <text evidence="1">Belongs to the HIBADH-related family.</text>
</comment>
<protein>
    <submittedName>
        <fullName evidence="7">Oxidoreductase</fullName>
    </submittedName>
</protein>
<evidence type="ECO:0000259" key="6">
    <source>
        <dbReference type="Pfam" id="PF14833"/>
    </source>
</evidence>
<evidence type="ECO:0000256" key="3">
    <source>
        <dbReference type="ARBA" id="ARBA00023027"/>
    </source>
</evidence>
<evidence type="ECO:0000256" key="1">
    <source>
        <dbReference type="ARBA" id="ARBA00009080"/>
    </source>
</evidence>
<dbReference type="Pfam" id="PF03446">
    <property type="entry name" value="NAD_binding_2"/>
    <property type="match status" value="1"/>
</dbReference>
<dbReference type="EMBL" id="BJYR01000007">
    <property type="protein sequence ID" value="GEN99173.1"/>
    <property type="molecule type" value="Genomic_DNA"/>
</dbReference>
<keyword evidence="3" id="KW-0520">NAD</keyword>
<dbReference type="SUPFAM" id="SSF51735">
    <property type="entry name" value="NAD(P)-binding Rossmann-fold domains"/>
    <property type="match status" value="1"/>
</dbReference>
<dbReference type="GO" id="GO:0016491">
    <property type="term" value="F:oxidoreductase activity"/>
    <property type="evidence" value="ECO:0007669"/>
    <property type="project" value="UniProtKB-KW"/>
</dbReference>
<dbReference type="Gene3D" id="1.10.1040.10">
    <property type="entry name" value="N-(1-d-carboxylethyl)-l-norvaline Dehydrogenase, domain 2"/>
    <property type="match status" value="1"/>
</dbReference>
<keyword evidence="2" id="KW-0560">Oxidoreductase</keyword>
<dbReference type="Proteomes" id="UP000321464">
    <property type="component" value="Unassembled WGS sequence"/>
</dbReference>
<reference evidence="7 8" key="1">
    <citation type="submission" date="2019-07" db="EMBL/GenBank/DDBJ databases">
        <title>Whole genome shotgun sequence of Novosphingobium sediminis NBRC 106119.</title>
        <authorList>
            <person name="Hosoyama A."/>
            <person name="Uohara A."/>
            <person name="Ohji S."/>
            <person name="Ichikawa N."/>
        </authorList>
    </citation>
    <scope>NUCLEOTIDE SEQUENCE [LARGE SCALE GENOMIC DNA]</scope>
    <source>
        <strain evidence="7 8">NBRC 106119</strain>
    </source>
</reference>
<accession>A0A512AHL3</accession>
<gene>
    <name evidence="7" type="ORF">NSE01_10060</name>
</gene>
<dbReference type="InterPro" id="IPR029154">
    <property type="entry name" value="HIBADH-like_NADP-bd"/>
</dbReference>
<organism evidence="7 8">
    <name type="scientific">Novosphingobium sediminis</name>
    <dbReference type="NCBI Taxonomy" id="707214"/>
    <lineage>
        <taxon>Bacteria</taxon>
        <taxon>Pseudomonadati</taxon>
        <taxon>Pseudomonadota</taxon>
        <taxon>Alphaproteobacteria</taxon>
        <taxon>Sphingomonadales</taxon>
        <taxon>Sphingomonadaceae</taxon>
        <taxon>Novosphingobium</taxon>
    </lineage>
</organism>
<dbReference type="PROSITE" id="PS00895">
    <property type="entry name" value="3_HYDROXYISOBUT_DH"/>
    <property type="match status" value="1"/>
</dbReference>
<evidence type="ECO:0000313" key="7">
    <source>
        <dbReference type="EMBL" id="GEN99173.1"/>
    </source>
</evidence>
<feature type="domain" description="6-phosphogluconate dehydrogenase NADP-binding" evidence="5">
    <location>
        <begin position="35"/>
        <end position="197"/>
    </location>
</feature>
<evidence type="ECO:0000259" key="5">
    <source>
        <dbReference type="Pfam" id="PF03446"/>
    </source>
</evidence>
<evidence type="ECO:0000256" key="4">
    <source>
        <dbReference type="PIRSR" id="PIRSR000103-1"/>
    </source>
</evidence>